<evidence type="ECO:0000256" key="1">
    <source>
        <dbReference type="SAM" id="Phobius"/>
    </source>
</evidence>
<dbReference type="RefSeq" id="WP_310301207.1">
    <property type="nucleotide sequence ID" value="NZ_JAVDYG010000001.1"/>
</dbReference>
<feature type="transmembrane region" description="Helical" evidence="1">
    <location>
        <begin position="157"/>
        <end position="175"/>
    </location>
</feature>
<protein>
    <submittedName>
        <fullName evidence="2">Uncharacterized membrane protein HdeD (DUF308 family)</fullName>
    </submittedName>
</protein>
<evidence type="ECO:0000313" key="3">
    <source>
        <dbReference type="Proteomes" id="UP001183648"/>
    </source>
</evidence>
<proteinExistence type="predicted"/>
<keyword evidence="3" id="KW-1185">Reference proteome</keyword>
<comment type="caution">
    <text evidence="2">The sequence shown here is derived from an EMBL/GenBank/DDBJ whole genome shotgun (WGS) entry which is preliminary data.</text>
</comment>
<feature type="transmembrane region" description="Helical" evidence="1">
    <location>
        <begin position="108"/>
        <end position="127"/>
    </location>
</feature>
<feature type="transmembrane region" description="Helical" evidence="1">
    <location>
        <begin position="134"/>
        <end position="151"/>
    </location>
</feature>
<keyword evidence="1" id="KW-1133">Transmembrane helix</keyword>
<evidence type="ECO:0000313" key="2">
    <source>
        <dbReference type="EMBL" id="MDR7362125.1"/>
    </source>
</evidence>
<dbReference type="EMBL" id="JAVDYG010000001">
    <property type="protein sequence ID" value="MDR7362125.1"/>
    <property type="molecule type" value="Genomic_DNA"/>
</dbReference>
<dbReference type="Proteomes" id="UP001183648">
    <property type="component" value="Unassembled WGS sequence"/>
</dbReference>
<sequence length="178" mass="18140">MASLVGGPAWVVACLAHNSLPQGCIDEGCVDHAMRESTPAAEVPFVVAGVMLAATGVGLLALARARTGLGRSGVAAGVAGAVGCALLAVALVVSTFVDNNWNGMPGLVVPGVLLLVLGLVLGVVVVLRARVLPTWCAISLLASAVLLPFANEQTSRILLAVPFRLCWMGAGVVLLRRR</sequence>
<feature type="transmembrane region" description="Helical" evidence="1">
    <location>
        <begin position="45"/>
        <end position="62"/>
    </location>
</feature>
<gene>
    <name evidence="2" type="ORF">J2S63_001678</name>
</gene>
<accession>A0ABU2BU21</accession>
<feature type="transmembrane region" description="Helical" evidence="1">
    <location>
        <begin position="74"/>
        <end position="96"/>
    </location>
</feature>
<reference evidence="2 3" key="1">
    <citation type="submission" date="2023-07" db="EMBL/GenBank/DDBJ databases">
        <title>Sequencing the genomes of 1000 actinobacteria strains.</title>
        <authorList>
            <person name="Klenk H.-P."/>
        </authorList>
    </citation>
    <scope>NUCLEOTIDE SEQUENCE [LARGE SCALE GENOMIC DNA]</scope>
    <source>
        <strain evidence="2 3">DSM 19426</strain>
    </source>
</reference>
<organism evidence="2 3">
    <name type="scientific">Nocardioides marmoribigeumensis</name>
    <dbReference type="NCBI Taxonomy" id="433649"/>
    <lineage>
        <taxon>Bacteria</taxon>
        <taxon>Bacillati</taxon>
        <taxon>Actinomycetota</taxon>
        <taxon>Actinomycetes</taxon>
        <taxon>Propionibacteriales</taxon>
        <taxon>Nocardioidaceae</taxon>
        <taxon>Nocardioides</taxon>
    </lineage>
</organism>
<keyword evidence="1" id="KW-0812">Transmembrane</keyword>
<name>A0ABU2BU21_9ACTN</name>
<keyword evidence="1" id="KW-0472">Membrane</keyword>